<dbReference type="GO" id="GO:0005840">
    <property type="term" value="C:ribosome"/>
    <property type="evidence" value="ECO:0007669"/>
    <property type="project" value="UniProtKB-KW"/>
</dbReference>
<proteinExistence type="predicted"/>
<protein>
    <submittedName>
        <fullName evidence="1">Ribosomal protein S1</fullName>
    </submittedName>
</protein>
<organism evidence="1">
    <name type="scientific">prasinophyte sp. MBIC10622</name>
    <dbReference type="NCBI Taxonomy" id="156113"/>
    <lineage>
        <taxon>Eukaryota</taxon>
        <taxon>Viridiplantae</taxon>
        <taxon>Chlorophyta</taxon>
    </lineage>
</organism>
<keyword evidence="1" id="KW-0496">Mitochondrion</keyword>
<dbReference type="EMBL" id="MN662311">
    <property type="protein sequence ID" value="QGN73912.1"/>
    <property type="molecule type" value="Genomic_DNA"/>
</dbReference>
<keyword evidence="1" id="KW-0687">Ribonucleoprotein</keyword>
<evidence type="ECO:0000313" key="1">
    <source>
        <dbReference type="EMBL" id="QGN73912.1"/>
    </source>
</evidence>
<reference evidence="1" key="1">
    <citation type="submission" date="2019-11" db="EMBL/GenBank/DDBJ databases">
        <title>Complete mitogenomes of the marine picoplanktonic green algae Prasinoderma sp. MBIC 10622 and Prasinococcus capsulatus CCMP 1194 (Palmophyllophyceae).</title>
        <authorList>
            <person name="Turmel M."/>
            <person name="Otis C."/>
            <person name="Lemieux C."/>
        </authorList>
    </citation>
    <scope>NUCLEOTIDE SEQUENCE</scope>
</reference>
<geneLocation type="mitochondrion" evidence="1"/>
<name>A0A650AKH3_9CHLO</name>
<sequence>MNQHIQSFETLYKNSTASMQCLQGNVIVGKPLYTQGNHVYMDIGYKRPVCLMKDGFQYESCEPFPLRIVYLETPDGESVLESTEHSALPDMVWDELETYRENGKPIQGHLLNSVKGGQSIGIAGYVAFMPHSRYVEGATHYRILHMNAKTKNIVVGHYGHWADKTLRSKA</sequence>
<accession>A0A650AKH3</accession>
<keyword evidence="1" id="KW-0689">Ribosomal protein</keyword>
<dbReference type="AlphaFoldDB" id="A0A650AKH3"/>
<gene>
    <name evidence="1" type="primary">rps1</name>
</gene>